<evidence type="ECO:0000313" key="5">
    <source>
        <dbReference type="EMBL" id="KAL0571917.1"/>
    </source>
</evidence>
<evidence type="ECO:0000256" key="3">
    <source>
        <dbReference type="SAM" id="Phobius"/>
    </source>
</evidence>
<dbReference type="SUPFAM" id="SSF103473">
    <property type="entry name" value="MFS general substrate transporter"/>
    <property type="match status" value="1"/>
</dbReference>
<comment type="caution">
    <text evidence="5">The sequence shown here is derived from an EMBL/GenBank/DDBJ whole genome shotgun (WGS) entry which is preliminary data.</text>
</comment>
<gene>
    <name evidence="5" type="ORF">V5O48_010048</name>
</gene>
<keyword evidence="3" id="KW-0472">Membrane</keyword>
<accession>A0ABR3F9M0</accession>
<feature type="transmembrane region" description="Helical" evidence="3">
    <location>
        <begin position="217"/>
        <end position="235"/>
    </location>
</feature>
<evidence type="ECO:0000259" key="4">
    <source>
        <dbReference type="PROSITE" id="PS50850"/>
    </source>
</evidence>
<reference evidence="5 6" key="1">
    <citation type="submission" date="2024-02" db="EMBL/GenBank/DDBJ databases">
        <title>A draft genome for the cacao thread blight pathogen Marasmius crinis-equi.</title>
        <authorList>
            <person name="Cohen S.P."/>
            <person name="Baruah I.K."/>
            <person name="Amoako-Attah I."/>
            <person name="Bukari Y."/>
            <person name="Meinhardt L.W."/>
            <person name="Bailey B.A."/>
        </authorList>
    </citation>
    <scope>NUCLEOTIDE SEQUENCE [LARGE SCALE GENOMIC DNA]</scope>
    <source>
        <strain evidence="5 6">GH-76</strain>
    </source>
</reference>
<keyword evidence="3" id="KW-0812">Transmembrane</keyword>
<dbReference type="Proteomes" id="UP001465976">
    <property type="component" value="Unassembled WGS sequence"/>
</dbReference>
<feature type="transmembrane region" description="Helical" evidence="3">
    <location>
        <begin position="58"/>
        <end position="79"/>
    </location>
</feature>
<keyword evidence="6" id="KW-1185">Reference proteome</keyword>
<proteinExistence type="inferred from homology"/>
<sequence>MKSSPSILQVNSLDVSAITTNKEVEGGRGVEANENLEEIENQHSGDPPDNYPDGGVRAWLITLGTASTTFSTFGFVNSWGVFQSFYEENLLKGTSPSSIAWIGSIQYALIFLPGLLTGRMFDIGIFKIPFAIASVIIVASCFIIAECTKYWHFLLVQGIVLGIAAGTVFGPAMGVIGHWFKKRRGLALGITSTGASVGGTVIPIAARRLIEEVGFKWTMRIIGFMLLVVMTVPNLTLKRRLPPKHVSGGIFNPRLFLSPVFGFYCLAIWVSFLGLYTVLTYIDISAIRIGVSSEFSFYLVSIGNAASLAGRLLSGLVIDRCGPINFFAPMTLGAGIITYSWPFARSQASLIVIAILYGFFSGALAGNFIMPVYAMGEIDDVGHRTGTIMSIAAIGALIGPPISGAINDASGGFEAVGYYAVTSVQ</sequence>
<feature type="transmembrane region" description="Helical" evidence="3">
    <location>
        <begin position="99"/>
        <end position="116"/>
    </location>
</feature>
<comment type="subcellular location">
    <subcellularLocation>
        <location evidence="1">Membrane</location>
        <topology evidence="1">Multi-pass membrane protein</topology>
    </subcellularLocation>
</comment>
<feature type="transmembrane region" description="Helical" evidence="3">
    <location>
        <begin position="350"/>
        <end position="374"/>
    </location>
</feature>
<dbReference type="Gene3D" id="1.20.1250.20">
    <property type="entry name" value="MFS general substrate transporter like domains"/>
    <property type="match status" value="2"/>
</dbReference>
<name>A0ABR3F9M0_9AGAR</name>
<evidence type="ECO:0000313" key="6">
    <source>
        <dbReference type="Proteomes" id="UP001465976"/>
    </source>
</evidence>
<keyword evidence="3" id="KW-1133">Transmembrane helix</keyword>
<feature type="transmembrane region" description="Helical" evidence="3">
    <location>
        <begin position="295"/>
        <end position="314"/>
    </location>
</feature>
<dbReference type="Pfam" id="PF07690">
    <property type="entry name" value="MFS_1"/>
    <property type="match status" value="1"/>
</dbReference>
<dbReference type="InterPro" id="IPR011701">
    <property type="entry name" value="MFS"/>
</dbReference>
<feature type="transmembrane region" description="Helical" evidence="3">
    <location>
        <begin position="128"/>
        <end position="145"/>
    </location>
</feature>
<evidence type="ECO:0000256" key="1">
    <source>
        <dbReference type="ARBA" id="ARBA00004141"/>
    </source>
</evidence>
<feature type="transmembrane region" description="Helical" evidence="3">
    <location>
        <begin position="255"/>
        <end position="275"/>
    </location>
</feature>
<organism evidence="5 6">
    <name type="scientific">Marasmius crinis-equi</name>
    <dbReference type="NCBI Taxonomy" id="585013"/>
    <lineage>
        <taxon>Eukaryota</taxon>
        <taxon>Fungi</taxon>
        <taxon>Dikarya</taxon>
        <taxon>Basidiomycota</taxon>
        <taxon>Agaricomycotina</taxon>
        <taxon>Agaricomycetes</taxon>
        <taxon>Agaricomycetidae</taxon>
        <taxon>Agaricales</taxon>
        <taxon>Marasmiineae</taxon>
        <taxon>Marasmiaceae</taxon>
        <taxon>Marasmius</taxon>
    </lineage>
</organism>
<comment type="similarity">
    <text evidence="2">Belongs to the major facilitator superfamily. Monocarboxylate porter (TC 2.A.1.13) family.</text>
</comment>
<dbReference type="InterPro" id="IPR036259">
    <property type="entry name" value="MFS_trans_sf"/>
</dbReference>
<dbReference type="PANTHER" id="PTHR11360:SF284">
    <property type="entry name" value="EG:103B4.3 PROTEIN-RELATED"/>
    <property type="match status" value="1"/>
</dbReference>
<evidence type="ECO:0000256" key="2">
    <source>
        <dbReference type="ARBA" id="ARBA00006727"/>
    </source>
</evidence>
<protein>
    <recommendedName>
        <fullName evidence="4">Major facilitator superfamily (MFS) profile domain-containing protein</fullName>
    </recommendedName>
</protein>
<feature type="domain" description="Major facilitator superfamily (MFS) profile" evidence="4">
    <location>
        <begin position="57"/>
        <end position="425"/>
    </location>
</feature>
<feature type="transmembrane region" description="Helical" evidence="3">
    <location>
        <begin position="151"/>
        <end position="173"/>
    </location>
</feature>
<dbReference type="InterPro" id="IPR050327">
    <property type="entry name" value="Proton-linked_MCT"/>
</dbReference>
<feature type="transmembrane region" description="Helical" evidence="3">
    <location>
        <begin position="326"/>
        <end position="344"/>
    </location>
</feature>
<dbReference type="InterPro" id="IPR020846">
    <property type="entry name" value="MFS_dom"/>
</dbReference>
<dbReference type="EMBL" id="JBAHYK010000698">
    <property type="protein sequence ID" value="KAL0571917.1"/>
    <property type="molecule type" value="Genomic_DNA"/>
</dbReference>
<dbReference type="PROSITE" id="PS50850">
    <property type="entry name" value="MFS"/>
    <property type="match status" value="1"/>
</dbReference>
<dbReference type="PANTHER" id="PTHR11360">
    <property type="entry name" value="MONOCARBOXYLATE TRANSPORTER"/>
    <property type="match status" value="1"/>
</dbReference>